<name>A0A7J7DB35_TRIWF</name>
<reference evidence="4 5" key="1">
    <citation type="journal article" date="2020" name="Nat. Commun.">
        <title>Genome of Tripterygium wilfordii and identification of cytochrome P450 involved in triptolide biosynthesis.</title>
        <authorList>
            <person name="Tu L."/>
            <person name="Su P."/>
            <person name="Zhang Z."/>
            <person name="Gao L."/>
            <person name="Wang J."/>
            <person name="Hu T."/>
            <person name="Zhou J."/>
            <person name="Zhang Y."/>
            <person name="Zhao Y."/>
            <person name="Liu Y."/>
            <person name="Song Y."/>
            <person name="Tong Y."/>
            <person name="Lu Y."/>
            <person name="Yang J."/>
            <person name="Xu C."/>
            <person name="Jia M."/>
            <person name="Peters R.J."/>
            <person name="Huang L."/>
            <person name="Gao W."/>
        </authorList>
    </citation>
    <scope>NUCLEOTIDE SEQUENCE [LARGE SCALE GENOMIC DNA]</scope>
    <source>
        <strain evidence="5">cv. XIE 37</strain>
        <tissue evidence="4">Leaf</tissue>
    </source>
</reference>
<dbReference type="SUPFAM" id="SSF81301">
    <property type="entry name" value="Nucleotidyltransferase"/>
    <property type="match status" value="1"/>
</dbReference>
<feature type="region of interest" description="Disordered" evidence="1">
    <location>
        <begin position="516"/>
        <end position="570"/>
    </location>
</feature>
<evidence type="ECO:0000313" key="4">
    <source>
        <dbReference type="EMBL" id="KAF5743469.1"/>
    </source>
</evidence>
<feature type="domain" description="PAP/OAS1 substrate-binding-related" evidence="3">
    <location>
        <begin position="175"/>
        <end position="367"/>
    </location>
</feature>
<comment type="caution">
    <text evidence="4">The sequence shown here is derived from an EMBL/GenBank/DDBJ whole genome shotgun (WGS) entry which is preliminary data.</text>
</comment>
<proteinExistence type="predicted"/>
<evidence type="ECO:0000259" key="3">
    <source>
        <dbReference type="Pfam" id="PF26180"/>
    </source>
</evidence>
<evidence type="ECO:0000259" key="2">
    <source>
        <dbReference type="Pfam" id="PF22600"/>
    </source>
</evidence>
<keyword evidence="5" id="KW-1185">Reference proteome</keyword>
<feature type="compositionally biased region" description="Basic and acidic residues" evidence="1">
    <location>
        <begin position="523"/>
        <end position="533"/>
    </location>
</feature>
<dbReference type="InParanoid" id="A0A7J7DB35"/>
<evidence type="ECO:0000313" key="5">
    <source>
        <dbReference type="Proteomes" id="UP000593562"/>
    </source>
</evidence>
<evidence type="ECO:0000256" key="1">
    <source>
        <dbReference type="SAM" id="MobiDB-lite"/>
    </source>
</evidence>
<dbReference type="SUPFAM" id="SSF81631">
    <property type="entry name" value="PAP/OAS1 substrate-binding domain"/>
    <property type="match status" value="1"/>
</dbReference>
<dbReference type="InterPro" id="IPR054708">
    <property type="entry name" value="MTPAP-like_central"/>
</dbReference>
<dbReference type="PANTHER" id="PTHR45979">
    <property type="entry name" value="PAP/OAS1 SUBSTRATE-BINDING DOMAIN SUPERFAMILY"/>
    <property type="match status" value="1"/>
</dbReference>
<accession>A0A7J7DB35</accession>
<protein>
    <recommendedName>
        <fullName evidence="6">Polymerase nucleotidyl transferase domain-containing protein</fullName>
    </recommendedName>
</protein>
<dbReference type="Pfam" id="PF26180">
    <property type="entry name" value="PAP-OAS1"/>
    <property type="match status" value="1"/>
</dbReference>
<dbReference type="InterPro" id="IPR043519">
    <property type="entry name" value="NT_sf"/>
</dbReference>
<feature type="compositionally biased region" description="Polar residues" evidence="1">
    <location>
        <begin position="538"/>
        <end position="551"/>
    </location>
</feature>
<dbReference type="Proteomes" id="UP000593562">
    <property type="component" value="Unassembled WGS sequence"/>
</dbReference>
<dbReference type="InterPro" id="IPR058921">
    <property type="entry name" value="PAP/OAS1-rel"/>
</dbReference>
<dbReference type="EMBL" id="JAAARO010000008">
    <property type="protein sequence ID" value="KAF5743469.1"/>
    <property type="molecule type" value="Genomic_DNA"/>
</dbReference>
<feature type="compositionally biased region" description="Low complexity" evidence="1">
    <location>
        <begin position="554"/>
        <end position="570"/>
    </location>
</feature>
<feature type="domain" description="Poly(A) RNA polymerase mitochondrial-like central palm" evidence="2">
    <location>
        <begin position="41"/>
        <end position="163"/>
    </location>
</feature>
<dbReference type="Gene3D" id="1.10.1410.10">
    <property type="match status" value="1"/>
</dbReference>
<evidence type="ECO:0008006" key="6">
    <source>
        <dbReference type="Google" id="ProtNLM"/>
    </source>
</evidence>
<organism evidence="4 5">
    <name type="scientific">Tripterygium wilfordii</name>
    <name type="common">Thunder God vine</name>
    <dbReference type="NCBI Taxonomy" id="458696"/>
    <lineage>
        <taxon>Eukaryota</taxon>
        <taxon>Viridiplantae</taxon>
        <taxon>Streptophyta</taxon>
        <taxon>Embryophyta</taxon>
        <taxon>Tracheophyta</taxon>
        <taxon>Spermatophyta</taxon>
        <taxon>Magnoliopsida</taxon>
        <taxon>eudicotyledons</taxon>
        <taxon>Gunneridae</taxon>
        <taxon>Pentapetalae</taxon>
        <taxon>rosids</taxon>
        <taxon>fabids</taxon>
        <taxon>Celastrales</taxon>
        <taxon>Celastraceae</taxon>
        <taxon>Tripterygium</taxon>
    </lineage>
</organism>
<dbReference type="Pfam" id="PF22600">
    <property type="entry name" value="MTPAP-like_central"/>
    <property type="match status" value="1"/>
</dbReference>
<gene>
    <name evidence="4" type="ORF">HS088_TW08G00053</name>
</gene>
<dbReference type="PANTHER" id="PTHR45979:SF30">
    <property type="entry name" value="NUCLEOTIDYLTRANSFERASE"/>
    <property type="match status" value="1"/>
</dbReference>
<sequence>MGADSRVRPVCFSPNGLFPNEEACVTRALDPERWFQAEERTAELIAHIQPNQTSVEHRNAVANYVQYLIKKCLPCDMFIFGSVPFRTYLTDGDIDLTAFSMIQDPNDNWESVVRDILEQEATSEDAEFHVKDVLYIDAEVKIIKCVIDNFVVDISFNKLGGLSTLCFLDEVDRLINQNHLYKRSIILIKAWCYYEGRILGASHALISTYALETLVLYVFIIFNNSFAGPLEVLYRFLELFSKFDWDNFCVSIWGPVPCGSLPDMTAEPPRKDDEDLFLSKMLHDTCSLINDVLPGGQENQGQPFVCKCFNIIDPLCMNNNLGRSVSKGNRFRICSAFAFGAQQLASLLVCPHENIMAEVDRFFKDTWSRHGYHPDACTLDLCGLQSINLNQIDGCGSIKKYSGSKNEKEDFPIQETGVDMGPSFDTSNYVASQCGNNSLKHPPTSGSICAVSHSKGKKSYASIVSSMASDKNFQVSQNISTGANTLVAEGRSSRPANEVQAEYLFARIYFSSETDTFKGPSQGKHDTEPETGKRHTSSYDSRIHSGQTARFSTEDPPSSRQSSSSWSIDSDVDSNNFSNNYLDDFGSDAMAQGCFISETKHMLREDMTGSIDSDLLAVDSNQDNCNGRDNGLQTNQYVFPARGFGCRTRGFQAQQQVISEKQL</sequence>
<dbReference type="AlphaFoldDB" id="A0A7J7DB35"/>
<dbReference type="Gene3D" id="3.30.460.10">
    <property type="entry name" value="Beta Polymerase, domain 2"/>
    <property type="match status" value="1"/>
</dbReference>
<dbReference type="InterPro" id="IPR058920">
    <property type="entry name" value="PAP-OAS1-bd-rel"/>
</dbReference>